<protein>
    <recommendedName>
        <fullName evidence="3">CoA transferase</fullName>
    </recommendedName>
</protein>
<dbReference type="PANTHER" id="PTHR48207:SF4">
    <property type="entry name" value="BLL6097 PROTEIN"/>
    <property type="match status" value="1"/>
</dbReference>
<dbReference type="GO" id="GO:0008410">
    <property type="term" value="F:CoA-transferase activity"/>
    <property type="evidence" value="ECO:0007669"/>
    <property type="project" value="TreeGrafter"/>
</dbReference>
<dbReference type="InterPro" id="IPR044855">
    <property type="entry name" value="CoA-Trfase_III_dom3_sf"/>
</dbReference>
<keyword evidence="1" id="KW-0808">Transferase</keyword>
<proteinExistence type="predicted"/>
<name>A0A381VG03_9ZZZZ</name>
<dbReference type="Gene3D" id="3.40.50.10540">
    <property type="entry name" value="Crotonobetainyl-coa:carnitine coa-transferase, domain 1"/>
    <property type="match status" value="1"/>
</dbReference>
<dbReference type="AlphaFoldDB" id="A0A381VG03"/>
<dbReference type="InterPro" id="IPR023606">
    <property type="entry name" value="CoA-Trfase_III_dom_1_sf"/>
</dbReference>
<sequence length="405" mass="43296">MSGPMTGVKVVELGVWVAGPATGGILADWGADVVKIEPPSGDPARMFQKILGGDLPTNPVFELDNRSKRGIALDLTSEEGLEVALDLIAEADVFVTNLRIGALERLGLGAEHLCERFSRLVYCHITGYGREGDDADRAAYDVGAFWSRSGIAHLLTEPGGNPPFQRGGMGDHSTGISGAAAVSAALFDRERTGEGQLVSTSLLRQGVYTIGFDVNTLLMWGTPMRLGTRSTIGNPCINNYTAGCGSRFWIVGLDGDRHWPPLARVVGHPEWMDDERFVTVRERAINSAELIALLDEVFATRTMAEWEEAFAEEADFFWSPVNDLDDLLADPAFQTSGAMVEVPDGSSSTLMVATPVDFAGTPWEARSTAPEVGEHTREVLADLGRSEAEIEALLAGGGATEGGSD</sequence>
<dbReference type="SUPFAM" id="SSF89796">
    <property type="entry name" value="CoA-transferase family III (CaiB/BaiF)"/>
    <property type="match status" value="1"/>
</dbReference>
<evidence type="ECO:0000313" key="2">
    <source>
        <dbReference type="EMBL" id="SVA38577.1"/>
    </source>
</evidence>
<gene>
    <name evidence="2" type="ORF">METZ01_LOCUS91431</name>
</gene>
<dbReference type="PANTHER" id="PTHR48207">
    <property type="entry name" value="SUCCINATE--HYDROXYMETHYLGLUTARATE COA-TRANSFERASE"/>
    <property type="match status" value="1"/>
</dbReference>
<accession>A0A381VG03</accession>
<reference evidence="2" key="1">
    <citation type="submission" date="2018-05" db="EMBL/GenBank/DDBJ databases">
        <authorList>
            <person name="Lanie J.A."/>
            <person name="Ng W.-L."/>
            <person name="Kazmierczak K.M."/>
            <person name="Andrzejewski T.M."/>
            <person name="Davidsen T.M."/>
            <person name="Wayne K.J."/>
            <person name="Tettelin H."/>
            <person name="Glass J.I."/>
            <person name="Rusch D."/>
            <person name="Podicherti R."/>
            <person name="Tsui H.-C.T."/>
            <person name="Winkler M.E."/>
        </authorList>
    </citation>
    <scope>NUCLEOTIDE SEQUENCE</scope>
</reference>
<dbReference type="Pfam" id="PF02515">
    <property type="entry name" value="CoA_transf_3"/>
    <property type="match status" value="1"/>
</dbReference>
<evidence type="ECO:0008006" key="3">
    <source>
        <dbReference type="Google" id="ProtNLM"/>
    </source>
</evidence>
<dbReference type="InterPro" id="IPR050483">
    <property type="entry name" value="CoA-transferase_III_domain"/>
</dbReference>
<dbReference type="InterPro" id="IPR003673">
    <property type="entry name" value="CoA-Trfase_fam_III"/>
</dbReference>
<organism evidence="2">
    <name type="scientific">marine metagenome</name>
    <dbReference type="NCBI Taxonomy" id="408172"/>
    <lineage>
        <taxon>unclassified sequences</taxon>
        <taxon>metagenomes</taxon>
        <taxon>ecological metagenomes</taxon>
    </lineage>
</organism>
<dbReference type="Gene3D" id="3.30.1540.10">
    <property type="entry name" value="formyl-coa transferase, domain 3"/>
    <property type="match status" value="1"/>
</dbReference>
<dbReference type="EMBL" id="UINC01008577">
    <property type="protein sequence ID" value="SVA38577.1"/>
    <property type="molecule type" value="Genomic_DNA"/>
</dbReference>
<evidence type="ECO:0000256" key="1">
    <source>
        <dbReference type="ARBA" id="ARBA00022679"/>
    </source>
</evidence>